<dbReference type="EMBL" id="HBIM01008875">
    <property type="protein sequence ID" value="CAE0409951.1"/>
    <property type="molecule type" value="Transcribed_RNA"/>
</dbReference>
<protein>
    <submittedName>
        <fullName evidence="1">Uncharacterized protein</fullName>
    </submittedName>
</protein>
<accession>A0A7S3L3B2</accession>
<dbReference type="AlphaFoldDB" id="A0A7S3L3B2"/>
<proteinExistence type="predicted"/>
<evidence type="ECO:0000313" key="1">
    <source>
        <dbReference type="EMBL" id="CAE0409951.1"/>
    </source>
</evidence>
<reference evidence="1" key="1">
    <citation type="submission" date="2021-01" db="EMBL/GenBank/DDBJ databases">
        <authorList>
            <person name="Corre E."/>
            <person name="Pelletier E."/>
            <person name="Niang G."/>
            <person name="Scheremetjew M."/>
            <person name="Finn R."/>
            <person name="Kale V."/>
            <person name="Holt S."/>
            <person name="Cochrane G."/>
            <person name="Meng A."/>
            <person name="Brown T."/>
            <person name="Cohen L."/>
        </authorList>
    </citation>
    <scope>NUCLEOTIDE SEQUENCE</scope>
    <source>
        <strain evidence="1">CCMP127</strain>
    </source>
</reference>
<organism evidence="1">
    <name type="scientific">Amphora coffeiformis</name>
    <dbReference type="NCBI Taxonomy" id="265554"/>
    <lineage>
        <taxon>Eukaryota</taxon>
        <taxon>Sar</taxon>
        <taxon>Stramenopiles</taxon>
        <taxon>Ochrophyta</taxon>
        <taxon>Bacillariophyta</taxon>
        <taxon>Bacillariophyceae</taxon>
        <taxon>Bacillariophycidae</taxon>
        <taxon>Thalassiophysales</taxon>
        <taxon>Catenulaceae</taxon>
        <taxon>Amphora</taxon>
    </lineage>
</organism>
<name>A0A7S3L3B2_9STRA</name>
<sequence length="108" mass="12570">MSENAFEESWPENTMQDSCPEIFETFSGDQYSTSEPQQKPIEARKPVLLLIFHVWSSESIWPVRKVWPALYPNTLSVLSTLLLLGRFVSTSYKHSVVFHVRCEYRDLS</sequence>
<gene>
    <name evidence="1" type="ORF">ACOF00016_LOCUS7523</name>
</gene>